<protein>
    <recommendedName>
        <fullName evidence="4">Zn(2)-C6 fungal-type domain-containing protein</fullName>
    </recommendedName>
</protein>
<dbReference type="GO" id="GO:0005634">
    <property type="term" value="C:nucleus"/>
    <property type="evidence" value="ECO:0007669"/>
    <property type="project" value="UniProtKB-SubCell"/>
</dbReference>
<feature type="region of interest" description="Disordered" evidence="3">
    <location>
        <begin position="1"/>
        <end position="31"/>
    </location>
</feature>
<reference evidence="5 6" key="1">
    <citation type="submission" date="2016-03" db="EMBL/GenBank/DDBJ databases">
        <title>Comparative genomics of Pseudogymnoascus destructans, the fungus causing white-nose syndrome of bats.</title>
        <authorList>
            <person name="Palmer J.M."/>
            <person name="Drees K.P."/>
            <person name="Foster J.T."/>
            <person name="Lindner D.L."/>
        </authorList>
    </citation>
    <scope>NUCLEOTIDE SEQUENCE [LARGE SCALE GENOMIC DNA]</scope>
    <source>
        <strain evidence="5 6">UAMH 10579</strain>
    </source>
</reference>
<feature type="domain" description="Zn(2)-C6 fungal-type" evidence="4">
    <location>
        <begin position="33"/>
        <end position="63"/>
    </location>
</feature>
<evidence type="ECO:0000313" key="5">
    <source>
        <dbReference type="EMBL" id="OBT96210.1"/>
    </source>
</evidence>
<dbReference type="RefSeq" id="XP_018129943.1">
    <property type="nucleotide sequence ID" value="XM_018276360.2"/>
</dbReference>
<dbReference type="PANTHER" id="PTHR37534">
    <property type="entry name" value="TRANSCRIPTIONAL ACTIVATOR PROTEIN UGA3"/>
    <property type="match status" value="1"/>
</dbReference>
<evidence type="ECO:0000259" key="4">
    <source>
        <dbReference type="PROSITE" id="PS50048"/>
    </source>
</evidence>
<dbReference type="CDD" id="cd00067">
    <property type="entry name" value="GAL4"/>
    <property type="match status" value="1"/>
</dbReference>
<keyword evidence="2" id="KW-0539">Nucleus</keyword>
<dbReference type="Pfam" id="PF00172">
    <property type="entry name" value="Zn_clus"/>
    <property type="match status" value="1"/>
</dbReference>
<evidence type="ECO:0000256" key="3">
    <source>
        <dbReference type="SAM" id="MobiDB-lite"/>
    </source>
</evidence>
<name>A0A1B8GK43_9PEZI</name>
<dbReference type="Pfam" id="PF11951">
    <property type="entry name" value="Fungal_trans_2"/>
    <property type="match status" value="1"/>
</dbReference>
<feature type="region of interest" description="Disordered" evidence="3">
    <location>
        <begin position="667"/>
        <end position="699"/>
    </location>
</feature>
<dbReference type="Gene3D" id="4.10.240.10">
    <property type="entry name" value="Zn(2)-C6 fungal-type DNA-binding domain"/>
    <property type="match status" value="1"/>
</dbReference>
<dbReference type="AlphaFoldDB" id="A0A1B8GK43"/>
<dbReference type="GO" id="GO:0000981">
    <property type="term" value="F:DNA-binding transcription factor activity, RNA polymerase II-specific"/>
    <property type="evidence" value="ECO:0007669"/>
    <property type="project" value="InterPro"/>
</dbReference>
<dbReference type="SUPFAM" id="SSF57701">
    <property type="entry name" value="Zn2/Cys6 DNA-binding domain"/>
    <property type="match status" value="1"/>
</dbReference>
<gene>
    <name evidence="5" type="ORF">VE01_06923</name>
</gene>
<keyword evidence="6" id="KW-1185">Reference proteome</keyword>
<dbReference type="InterPro" id="IPR021858">
    <property type="entry name" value="Fun_TF"/>
</dbReference>
<dbReference type="EMBL" id="KV460230">
    <property type="protein sequence ID" value="OBT96210.1"/>
    <property type="molecule type" value="Genomic_DNA"/>
</dbReference>
<reference evidence="6" key="2">
    <citation type="journal article" date="2018" name="Nat. Commun.">
        <title>Extreme sensitivity to ultraviolet light in the fungal pathogen causing white-nose syndrome of bats.</title>
        <authorList>
            <person name="Palmer J.M."/>
            <person name="Drees K.P."/>
            <person name="Foster J.T."/>
            <person name="Lindner D.L."/>
        </authorList>
    </citation>
    <scope>NUCLEOTIDE SEQUENCE [LARGE SCALE GENOMIC DNA]</scope>
    <source>
        <strain evidence="6">UAMH 10579</strain>
    </source>
</reference>
<evidence type="ECO:0000256" key="2">
    <source>
        <dbReference type="ARBA" id="ARBA00023242"/>
    </source>
</evidence>
<feature type="compositionally biased region" description="Basic and acidic residues" evidence="3">
    <location>
        <begin position="48"/>
        <end position="59"/>
    </location>
</feature>
<feature type="region of interest" description="Disordered" evidence="3">
    <location>
        <begin position="48"/>
        <end position="97"/>
    </location>
</feature>
<dbReference type="InterPro" id="IPR001138">
    <property type="entry name" value="Zn2Cys6_DnaBD"/>
</dbReference>
<evidence type="ECO:0000313" key="6">
    <source>
        <dbReference type="Proteomes" id="UP000091956"/>
    </source>
</evidence>
<proteinExistence type="predicted"/>
<dbReference type="InterPro" id="IPR036864">
    <property type="entry name" value="Zn2-C6_fun-type_DNA-bd_sf"/>
</dbReference>
<dbReference type="SMART" id="SM00066">
    <property type="entry name" value="GAL4"/>
    <property type="match status" value="1"/>
</dbReference>
<dbReference type="PANTHER" id="PTHR37534:SF10">
    <property type="entry name" value="ZN(II)2CYS6 TRANSCRIPTION FACTOR (EUROFUNG)"/>
    <property type="match status" value="1"/>
</dbReference>
<dbReference type="STRING" id="342668.A0A1B8GK43"/>
<dbReference type="PROSITE" id="PS00463">
    <property type="entry name" value="ZN2_CY6_FUNGAL_1"/>
    <property type="match status" value="1"/>
</dbReference>
<feature type="compositionally biased region" description="Polar residues" evidence="3">
    <location>
        <begin position="124"/>
        <end position="156"/>
    </location>
</feature>
<evidence type="ECO:0000256" key="1">
    <source>
        <dbReference type="ARBA" id="ARBA00004123"/>
    </source>
</evidence>
<dbReference type="GeneID" id="28840309"/>
<sequence>MQSVEMTGAKPGRHQRRPAPGADHVKHRRTRSGCFTCRNRRVKCDEGRPTCERCKKGSRECSYPETTPSKSGGAGSSKSGHSSLTPPSDEYDDEVDVDRLESIPDEDEDPFDTNQGMNSLANSTHTLQQQNQSRLSSETPSLVQDKGSSPSPSTEGSIGYNAHLHKADQRLAKPSRLPPVTDGGKPDWSGLPRDLQFYLEYFVANVTHHHYYFKKDAGNFFHTTFLEAALQNKSLLYAVVGFSAFQRTLHNPEGKIQDFLQYYNKSVQLLLKSLRRGEGRNVDTMYSILQLATIEEYLGDWVNLLSHQKAAYSILTSLLTPQTAMETDLNRVLLGWYARFDIFAGLIGGFKTVLSQEWFDVKLQFYTHKVQTEPDNILWKIDETSSKINIIAMEMSVLFAKISKGEISIEQFNFENEAIAKKIREFIPSMDPALHDSRYKVTDFTGARPLDPEDIVNPYEPGLIQEGVLWPINICKLDIYALDLMRLVQTAQILQIQTKDEEVAIPAFQICQMFEAVEYWPRSPKGAILSCLASLGIAAIALPRDQRHMNWLRRKFTVVESNGYIYPVTFRERISELFQDPTCMEWWLPNGENYPPTIRSIRSFVEERTSTPRDEVTEDLRDMKVLFGSLNLEDDKSNKSTPSDLTLVDSNNSPEWIQPNYISAYTTGTEHHNAPSHSHQQWFGPEGFLMQDPNEYRPS</sequence>
<feature type="region of interest" description="Disordered" evidence="3">
    <location>
        <begin position="124"/>
        <end position="159"/>
    </location>
</feature>
<dbReference type="GO" id="GO:0008270">
    <property type="term" value="F:zinc ion binding"/>
    <property type="evidence" value="ECO:0007669"/>
    <property type="project" value="InterPro"/>
</dbReference>
<organism evidence="5 6">
    <name type="scientific">Pseudogymnoascus verrucosus</name>
    <dbReference type="NCBI Taxonomy" id="342668"/>
    <lineage>
        <taxon>Eukaryota</taxon>
        <taxon>Fungi</taxon>
        <taxon>Dikarya</taxon>
        <taxon>Ascomycota</taxon>
        <taxon>Pezizomycotina</taxon>
        <taxon>Leotiomycetes</taxon>
        <taxon>Thelebolales</taxon>
        <taxon>Thelebolaceae</taxon>
        <taxon>Pseudogymnoascus</taxon>
    </lineage>
</organism>
<dbReference type="PROSITE" id="PS50048">
    <property type="entry name" value="ZN2_CY6_FUNGAL_2"/>
    <property type="match status" value="1"/>
</dbReference>
<dbReference type="Proteomes" id="UP000091956">
    <property type="component" value="Unassembled WGS sequence"/>
</dbReference>
<dbReference type="GO" id="GO:0045944">
    <property type="term" value="P:positive regulation of transcription by RNA polymerase II"/>
    <property type="evidence" value="ECO:0007669"/>
    <property type="project" value="TreeGrafter"/>
</dbReference>
<accession>A0A1B8GK43</accession>
<dbReference type="OrthoDB" id="5278208at2759"/>
<dbReference type="GO" id="GO:0000976">
    <property type="term" value="F:transcription cis-regulatory region binding"/>
    <property type="evidence" value="ECO:0007669"/>
    <property type="project" value="TreeGrafter"/>
</dbReference>
<comment type="subcellular location">
    <subcellularLocation>
        <location evidence="1">Nucleus</location>
    </subcellularLocation>
</comment>